<dbReference type="EMBL" id="JACGWO010000007">
    <property type="protein sequence ID" value="KAK4423137.1"/>
    <property type="molecule type" value="Genomic_DNA"/>
</dbReference>
<gene>
    <name evidence="2" type="ORF">Salat_1896300</name>
</gene>
<reference evidence="2" key="1">
    <citation type="submission" date="2020-06" db="EMBL/GenBank/DDBJ databases">
        <authorList>
            <person name="Li T."/>
            <person name="Hu X."/>
            <person name="Zhang T."/>
            <person name="Song X."/>
            <person name="Zhang H."/>
            <person name="Dai N."/>
            <person name="Sheng W."/>
            <person name="Hou X."/>
            <person name="Wei L."/>
        </authorList>
    </citation>
    <scope>NUCLEOTIDE SEQUENCE</scope>
    <source>
        <strain evidence="2">3651</strain>
        <tissue evidence="2">Leaf</tissue>
    </source>
</reference>
<feature type="region of interest" description="Disordered" evidence="1">
    <location>
        <begin position="203"/>
        <end position="268"/>
    </location>
</feature>
<comment type="caution">
    <text evidence="2">The sequence shown here is derived from an EMBL/GenBank/DDBJ whole genome shotgun (WGS) entry which is preliminary data.</text>
</comment>
<accession>A0AAE2CI91</accession>
<keyword evidence="3" id="KW-1185">Reference proteome</keyword>
<feature type="compositionally biased region" description="Pro residues" evidence="1">
    <location>
        <begin position="173"/>
        <end position="182"/>
    </location>
</feature>
<organism evidence="2 3">
    <name type="scientific">Sesamum alatum</name>
    <dbReference type="NCBI Taxonomy" id="300844"/>
    <lineage>
        <taxon>Eukaryota</taxon>
        <taxon>Viridiplantae</taxon>
        <taxon>Streptophyta</taxon>
        <taxon>Embryophyta</taxon>
        <taxon>Tracheophyta</taxon>
        <taxon>Spermatophyta</taxon>
        <taxon>Magnoliopsida</taxon>
        <taxon>eudicotyledons</taxon>
        <taxon>Gunneridae</taxon>
        <taxon>Pentapetalae</taxon>
        <taxon>asterids</taxon>
        <taxon>lamiids</taxon>
        <taxon>Lamiales</taxon>
        <taxon>Pedaliaceae</taxon>
        <taxon>Sesamum</taxon>
    </lineage>
</organism>
<evidence type="ECO:0000313" key="2">
    <source>
        <dbReference type="EMBL" id="KAK4423137.1"/>
    </source>
</evidence>
<dbReference type="AlphaFoldDB" id="A0AAE2CI91"/>
<feature type="compositionally biased region" description="Polar residues" evidence="1">
    <location>
        <begin position="203"/>
        <end position="221"/>
    </location>
</feature>
<name>A0AAE2CI91_9LAMI</name>
<feature type="compositionally biased region" description="Low complexity" evidence="1">
    <location>
        <begin position="246"/>
        <end position="259"/>
    </location>
</feature>
<evidence type="ECO:0000256" key="1">
    <source>
        <dbReference type="SAM" id="MobiDB-lite"/>
    </source>
</evidence>
<proteinExistence type="predicted"/>
<reference evidence="2" key="2">
    <citation type="journal article" date="2024" name="Plant">
        <title>Genomic evolution and insights into agronomic trait innovations of Sesamum species.</title>
        <authorList>
            <person name="Miao H."/>
            <person name="Wang L."/>
            <person name="Qu L."/>
            <person name="Liu H."/>
            <person name="Sun Y."/>
            <person name="Le M."/>
            <person name="Wang Q."/>
            <person name="Wei S."/>
            <person name="Zheng Y."/>
            <person name="Lin W."/>
            <person name="Duan Y."/>
            <person name="Cao H."/>
            <person name="Xiong S."/>
            <person name="Wang X."/>
            <person name="Wei L."/>
            <person name="Li C."/>
            <person name="Ma Q."/>
            <person name="Ju M."/>
            <person name="Zhao R."/>
            <person name="Li G."/>
            <person name="Mu C."/>
            <person name="Tian Q."/>
            <person name="Mei H."/>
            <person name="Zhang T."/>
            <person name="Gao T."/>
            <person name="Zhang H."/>
        </authorList>
    </citation>
    <scope>NUCLEOTIDE SEQUENCE</scope>
    <source>
        <strain evidence="2">3651</strain>
    </source>
</reference>
<sequence>MAADEPPLAELASGEGSAPMALHLHRRHSVGLLSEFNLSEFLTLANRVIDEGDLSSMEIISDMKCRWIERFGDSYSRPSMDVRPSSSRTLAPFRSITVPCRPARRIQRLPKSEQMRAYLEPPPAVSHFPVPLLALPPPSTMAAPPSELNLAVATLAPPSHCTELESSLQDPDLFPPSIPDVPPSLQDSSPSILVEDQPKISFESQSQYSMFSMDRPTSQDPTMLRPSLHGMPPSLHVDQPTKYVESQPQPSFESQPQYSMFSMDRTTP</sequence>
<dbReference type="Proteomes" id="UP001293254">
    <property type="component" value="Unassembled WGS sequence"/>
</dbReference>
<protein>
    <submittedName>
        <fullName evidence="2">Uncharacterized protein</fullName>
    </submittedName>
</protein>
<feature type="region of interest" description="Disordered" evidence="1">
    <location>
        <begin position="161"/>
        <end position="191"/>
    </location>
</feature>
<evidence type="ECO:0000313" key="3">
    <source>
        <dbReference type="Proteomes" id="UP001293254"/>
    </source>
</evidence>